<dbReference type="InterPro" id="IPR059020">
    <property type="entry name" value="CapW_CTD"/>
</dbReference>
<dbReference type="Pfam" id="PF26109">
    <property type="entry name" value="WHD_BrxR"/>
    <property type="match status" value="1"/>
</dbReference>
<protein>
    <submittedName>
        <fullName evidence="4">Transcriptional regulator</fullName>
    </submittedName>
</protein>
<dbReference type="PROSITE" id="PS52050">
    <property type="entry name" value="WYL"/>
    <property type="match status" value="1"/>
</dbReference>
<evidence type="ECO:0000259" key="2">
    <source>
        <dbReference type="Pfam" id="PF26107"/>
    </source>
</evidence>
<dbReference type="RefSeq" id="WP_050532501.1">
    <property type="nucleotide sequence ID" value="NZ_AQQZ01000014.1"/>
</dbReference>
<gene>
    <name evidence="4" type="ORF">ATO11_19005</name>
</gene>
<feature type="domain" description="DNA-binding transcriptional repressor CapW C-terminal dimerisation" evidence="2">
    <location>
        <begin position="208"/>
        <end position="275"/>
    </location>
</feature>
<accession>A0A0L1JK64</accession>
<sequence length="285" mass="32440">MRWGVEKRLEFIEFRLFWEGGINRADIVDQFGVSVPQASKDLTLYEDKAPGNLIYDKSAKRYKAADDFKPVFMQPNASAYLAHLRETNGCVPGVTDAWLASAPEHDALPIPNRRVEPEVLRDVLKTVREGHSIEVFYQSMSAKKPTPEWRRISPHALGNDGLRWHVRAFCHIDHKFKDFILSRCMKTRKHGLSGASANDDKLWHDRFAVALAPNPALSESQRSIIAQDYEMTNERSEVLVRKALLYYFLKRLRLDVADKLDNPHEVPVVVANRAAFDAALAEAMA</sequence>
<dbReference type="Proteomes" id="UP000036938">
    <property type="component" value="Unassembled WGS sequence"/>
</dbReference>
<dbReference type="PATRIC" id="fig|1317121.7.peg.907"/>
<dbReference type="PANTHER" id="PTHR34580">
    <property type="match status" value="1"/>
</dbReference>
<dbReference type="InterPro" id="IPR026881">
    <property type="entry name" value="WYL_dom"/>
</dbReference>
<dbReference type="AlphaFoldDB" id="A0A0L1JK64"/>
<evidence type="ECO:0000313" key="5">
    <source>
        <dbReference type="Proteomes" id="UP000036938"/>
    </source>
</evidence>
<dbReference type="PIRSF" id="PIRSF015558">
    <property type="entry name" value="Txn_reg_DeoR_prd"/>
    <property type="match status" value="1"/>
</dbReference>
<keyword evidence="5" id="KW-1185">Reference proteome</keyword>
<dbReference type="EMBL" id="AQQZ01000014">
    <property type="protein sequence ID" value="KNG92149.1"/>
    <property type="molecule type" value="Genomic_DNA"/>
</dbReference>
<dbReference type="InterPro" id="IPR051534">
    <property type="entry name" value="CBASS_pafABC_assoc_protein"/>
</dbReference>
<evidence type="ECO:0000259" key="1">
    <source>
        <dbReference type="Pfam" id="PF13280"/>
    </source>
</evidence>
<dbReference type="InterPro" id="IPR016634">
    <property type="entry name" value="CapW-like"/>
</dbReference>
<reference evidence="4 5" key="1">
    <citation type="journal article" date="2015" name="Int. J. Syst. Evol. Microbiol.">
        <title>Aestuariivita atlantica sp. nov., isolated from deep sea sediment of the Atlantic Ocean.</title>
        <authorList>
            <person name="Li G."/>
            <person name="Lai Q."/>
            <person name="Du Y."/>
            <person name="Liu X."/>
            <person name="Sun F."/>
            <person name="Shao Z."/>
        </authorList>
    </citation>
    <scope>NUCLEOTIDE SEQUENCE [LARGE SCALE GENOMIC DNA]</scope>
    <source>
        <strain evidence="4 5">22II-S11-z3</strain>
    </source>
</reference>
<name>A0A0L1JK64_9RHOB</name>
<organism evidence="4 5">
    <name type="scientific">Pseudaestuariivita atlantica</name>
    <dbReference type="NCBI Taxonomy" id="1317121"/>
    <lineage>
        <taxon>Bacteria</taxon>
        <taxon>Pseudomonadati</taxon>
        <taxon>Pseudomonadota</taxon>
        <taxon>Alphaproteobacteria</taxon>
        <taxon>Rhodobacterales</taxon>
        <taxon>Paracoccaceae</taxon>
        <taxon>Pseudaestuariivita</taxon>
    </lineage>
</organism>
<feature type="domain" description="DNA-binding transcriptional repressor CapW winged helix-turn-helix" evidence="3">
    <location>
        <begin position="5"/>
        <end position="85"/>
    </location>
</feature>
<comment type="caution">
    <text evidence="4">The sequence shown here is derived from an EMBL/GenBank/DDBJ whole genome shotgun (WGS) entry which is preliminary data.</text>
</comment>
<evidence type="ECO:0000313" key="4">
    <source>
        <dbReference type="EMBL" id="KNG92149.1"/>
    </source>
</evidence>
<dbReference type="STRING" id="1317121.ATO11_19005"/>
<feature type="domain" description="WYL" evidence="1">
    <location>
        <begin position="118"/>
        <end position="183"/>
    </location>
</feature>
<evidence type="ECO:0000259" key="3">
    <source>
        <dbReference type="Pfam" id="PF26109"/>
    </source>
</evidence>
<dbReference type="Pfam" id="PF13280">
    <property type="entry name" value="WYL"/>
    <property type="match status" value="1"/>
</dbReference>
<proteinExistence type="predicted"/>
<dbReference type="PANTHER" id="PTHR34580:SF3">
    <property type="entry name" value="PROTEIN PAFB"/>
    <property type="match status" value="1"/>
</dbReference>
<dbReference type="InterPro" id="IPR059019">
    <property type="entry name" value="WHD_CapW"/>
</dbReference>
<dbReference type="Pfam" id="PF26107">
    <property type="entry name" value="BrxR_CTD"/>
    <property type="match status" value="1"/>
</dbReference>
<dbReference type="OrthoDB" id="6400324at2"/>